<feature type="transmembrane region" description="Helical" evidence="2">
    <location>
        <begin position="426"/>
        <end position="447"/>
    </location>
</feature>
<keyword evidence="2" id="KW-0472">Membrane</keyword>
<feature type="transmembrane region" description="Helical" evidence="2">
    <location>
        <begin position="514"/>
        <end position="536"/>
    </location>
</feature>
<accession>Q0PHY9</accession>
<feature type="transmembrane region" description="Helical" evidence="2">
    <location>
        <begin position="196"/>
        <end position="213"/>
    </location>
</feature>
<keyword evidence="2" id="KW-1133">Transmembrane helix</keyword>
<protein>
    <submittedName>
        <fullName evidence="3">SpaQ</fullName>
    </submittedName>
</protein>
<feature type="region of interest" description="Disordered" evidence="1">
    <location>
        <begin position="11"/>
        <end position="39"/>
    </location>
</feature>
<dbReference type="AlphaFoldDB" id="Q0PHY9"/>
<feature type="transmembrane region" description="Helical" evidence="2">
    <location>
        <begin position="109"/>
        <end position="131"/>
    </location>
</feature>
<proteinExistence type="predicted"/>
<name>Q0PHY9_SPIAU</name>
<feature type="transmembrane region" description="Helical" evidence="2">
    <location>
        <begin position="459"/>
        <end position="477"/>
    </location>
</feature>
<feature type="compositionally biased region" description="Basic and acidic residues" evidence="1">
    <location>
        <begin position="11"/>
        <end position="31"/>
    </location>
</feature>
<feature type="transmembrane region" description="Helical" evidence="2">
    <location>
        <begin position="248"/>
        <end position="265"/>
    </location>
</feature>
<evidence type="ECO:0000313" key="3">
    <source>
        <dbReference type="EMBL" id="ABH03002.1"/>
    </source>
</evidence>
<feature type="transmembrane region" description="Helical" evidence="2">
    <location>
        <begin position="49"/>
        <end position="68"/>
    </location>
</feature>
<keyword evidence="2" id="KW-0812">Transmembrane</keyword>
<feature type="transmembrane region" description="Helical" evidence="2">
    <location>
        <begin position="291"/>
        <end position="308"/>
    </location>
</feature>
<evidence type="ECO:0000256" key="1">
    <source>
        <dbReference type="SAM" id="MobiDB-lite"/>
    </source>
</evidence>
<feature type="transmembrane region" description="Helical" evidence="2">
    <location>
        <begin position="483"/>
        <end position="502"/>
    </location>
</feature>
<feature type="transmembrane region" description="Helical" evidence="2">
    <location>
        <begin position="80"/>
        <end position="97"/>
    </location>
</feature>
<feature type="transmembrane region" description="Helical" evidence="2">
    <location>
        <begin position="315"/>
        <end position="338"/>
    </location>
</feature>
<dbReference type="EMBL" id="DQ832182">
    <property type="protein sequence ID" value="ABH03002.1"/>
    <property type="molecule type" value="Genomic_DNA"/>
</dbReference>
<reference evidence="3" key="1">
    <citation type="submission" date="2006-06" db="EMBL/GenBank/DDBJ databases">
        <title>LGLA, the large glycolipid of Spirochaeta aurantia.</title>
        <authorList>
            <person name="Paul C.J."/>
            <person name="Vinogradov E."/>
            <person name="Tapping R.I."/>
            <person name="Perry M.B."/>
            <person name="Moyles D."/>
            <person name="Kropinski A.M."/>
        </authorList>
    </citation>
    <scope>NUCLEOTIDE SEQUENCE</scope>
</reference>
<evidence type="ECO:0000256" key="2">
    <source>
        <dbReference type="SAM" id="Phobius"/>
    </source>
</evidence>
<sequence length="615" mass="68271">MASPVLRCHHDRGGVPELPGREEQSQSHTDRTVTAVSPQKADSFGPRDLLDWGLTTYIFFGALLLAFALVEMAGVADLRWVFALTLVFTASAKGLYYRLSKHRPSTKRILVIEGAVITAFVVLGLVAGMFFDLSYDGRAYHQEGMIQLLGGYNPYFDVLDGTHVPHAIWINYYAKSIEISGAVIASVTGSVETAKVQNLMFLLANLAVGFALLRKHFAFSRFRATAFAALLALNPVVVYQMLSNYVDGQLYSLMLAMVYVVIFLLDERDAAWLVPFASLVFYFVNIKFTAVVYYVAILGLVLVAHFLFHRTKELFRNIVVVGLISIVAVVVIGFNPYVRNTLDHGHPFYPLYGNDRVDIMPAQTPKELFPMNNAERLVYSMLSETSNDLEPQGDKQSRLKLPFTVSLAELKNLTTTDARLGGFGPLFSGILVLGLLFGAALAVLAWLKPGTIRAPWLSSNFRVILFVLVGAILLTAINPELWMARYVPQLWVVPILVVLLAAERAPILGRASWLPLGFAMLNVALWFGAITAQGVIKAISFNRELLVLQSARVPVDVWFDNLDADRLKLDRYQIPYVPKASRDELTGSKRNVLFLHAVVSHDSAALYEALPKEKN</sequence>
<organism evidence="3">
    <name type="scientific">Spirochaeta aurantia</name>
    <dbReference type="NCBI Taxonomy" id="147"/>
    <lineage>
        <taxon>Bacteria</taxon>
        <taxon>Pseudomonadati</taxon>
        <taxon>Spirochaetota</taxon>
        <taxon>Spirochaetia</taxon>
        <taxon>Spirochaetales</taxon>
        <taxon>Spirochaetaceae</taxon>
        <taxon>Spirochaeta</taxon>
    </lineage>
</organism>